<keyword evidence="1" id="KW-1133">Transmembrane helix</keyword>
<proteinExistence type="predicted"/>
<keyword evidence="1" id="KW-0472">Membrane</keyword>
<evidence type="ECO:0000313" key="2">
    <source>
        <dbReference type="EMBL" id="KAA8577761.1"/>
    </source>
</evidence>
<sequence length="46" mass="5303">MNTLGLIGFVGSVPLPVLFILFTYTMMFMVTYRSIREVRRKATQTC</sequence>
<dbReference type="AlphaFoldDB" id="A0A5J5CBE0"/>
<accession>A0A5J5CBE0</accession>
<dbReference type="EMBL" id="VOFY01002022">
    <property type="protein sequence ID" value="KAA8577761.1"/>
    <property type="molecule type" value="Genomic_DNA"/>
</dbReference>
<evidence type="ECO:0000256" key="1">
    <source>
        <dbReference type="SAM" id="Phobius"/>
    </source>
</evidence>
<name>A0A5J5CBE0_9PERO</name>
<organism evidence="2 3">
    <name type="scientific">Etheostoma spectabile</name>
    <name type="common">orangethroat darter</name>
    <dbReference type="NCBI Taxonomy" id="54343"/>
    <lineage>
        <taxon>Eukaryota</taxon>
        <taxon>Metazoa</taxon>
        <taxon>Chordata</taxon>
        <taxon>Craniata</taxon>
        <taxon>Vertebrata</taxon>
        <taxon>Euteleostomi</taxon>
        <taxon>Actinopterygii</taxon>
        <taxon>Neopterygii</taxon>
        <taxon>Teleostei</taxon>
        <taxon>Neoteleostei</taxon>
        <taxon>Acanthomorphata</taxon>
        <taxon>Eupercaria</taxon>
        <taxon>Perciformes</taxon>
        <taxon>Percoidei</taxon>
        <taxon>Percidae</taxon>
        <taxon>Etheostomatinae</taxon>
        <taxon>Etheostoma</taxon>
    </lineage>
</organism>
<reference evidence="2 3" key="1">
    <citation type="submission" date="2019-08" db="EMBL/GenBank/DDBJ databases">
        <title>A chromosome-level genome assembly, high-density linkage maps, and genome scans reveal the genomic architecture of hybrid incompatibilities underlying speciation via character displacement in darters (Percidae: Etheostominae).</title>
        <authorList>
            <person name="Moran R.L."/>
            <person name="Catchen J.M."/>
            <person name="Fuller R.C."/>
        </authorList>
    </citation>
    <scope>NUCLEOTIDE SEQUENCE [LARGE SCALE GENOMIC DNA]</scope>
    <source>
        <strain evidence="2">EspeVRDwgs_2016</strain>
        <tissue evidence="2">Muscle</tissue>
    </source>
</reference>
<gene>
    <name evidence="2" type="ORF">FQN60_002455</name>
</gene>
<dbReference type="Proteomes" id="UP000327493">
    <property type="component" value="Unassembled WGS sequence"/>
</dbReference>
<keyword evidence="3" id="KW-1185">Reference proteome</keyword>
<evidence type="ECO:0000313" key="3">
    <source>
        <dbReference type="Proteomes" id="UP000327493"/>
    </source>
</evidence>
<comment type="caution">
    <text evidence="2">The sequence shown here is derived from an EMBL/GenBank/DDBJ whole genome shotgun (WGS) entry which is preliminary data.</text>
</comment>
<feature type="transmembrane region" description="Helical" evidence="1">
    <location>
        <begin position="6"/>
        <end position="32"/>
    </location>
</feature>
<keyword evidence="1" id="KW-0812">Transmembrane</keyword>
<protein>
    <submittedName>
        <fullName evidence="2">Uncharacterized protein</fullName>
    </submittedName>
</protein>